<keyword evidence="2" id="KW-1185">Reference proteome</keyword>
<organism evidence="1 2">
    <name type="scientific">Rodentibacter mrazii</name>
    <dbReference type="NCBI Taxonomy" id="1908257"/>
    <lineage>
        <taxon>Bacteria</taxon>
        <taxon>Pseudomonadati</taxon>
        <taxon>Pseudomonadota</taxon>
        <taxon>Gammaproteobacteria</taxon>
        <taxon>Pasteurellales</taxon>
        <taxon>Pasteurellaceae</taxon>
        <taxon>Rodentibacter</taxon>
    </lineage>
</organism>
<sequence>MIASHQPEQIDSPTNMCRTNVTIYHCDTLNKYRKLPDGIVVTVFDSSGKAYPAKIKSGESEHNGVLCGEISWQLSGGEAVSSTYTKKDNRRLTEQSEHTPFKASDGYVLIKARNQSDDEFTTSKEPLKQLADPLKVQVSFTENKVEAVYLPPPILVNLRLRQNETTYLNERQIQQIIDDGGYATLFIHGYSVPLGHMGRFATDEELGEQVQYRYRLNSEDIQRPFLHQHEKLMKRLSDVISEKQGEVIGTINGEPYAINLKKFQQRPVYAKYYLTNRYEKLEDTYNGFKALAWIPNVEYYLNLAASGKDELSDFDQWENYSRIVGVTWSGSVDPDMNFFRAEMYANESGRRLAGVLKQLIDKGIRINIITHSLGARVALSAMNVLGDFDGEYDDKIDNLIMWEAAVADNAITNFENYEKKKTYNPVAMEIFPYAYKVPKHITVLYSQEDGVLDKDKKNADDEFLGILGGAYPKKYWSIGGPKWAFEDYYQGTEIGQFCESIHNTVLFDNPYDLHRKLPKSVANCRYRIRELLEQEAQQVAAHGEIAELNYLKPWSHFRRFPKEVLEHIIEVLTDNVVSNWQGKGSKVRAALGHQGERQTVNGEFTTRFGLVEMSETNKKEFMDKFIKDLFKKAKKLDYFGQWEDREDGRFYYFISHSAMREWEWKDIDVHLVFPLVYKYSYREWIMKRKIQEHSKFGRY</sequence>
<evidence type="ECO:0000313" key="2">
    <source>
        <dbReference type="Proteomes" id="UP000189426"/>
    </source>
</evidence>
<dbReference type="Gene3D" id="3.40.50.1820">
    <property type="entry name" value="alpha/beta hydrolase"/>
    <property type="match status" value="1"/>
</dbReference>
<dbReference type="EMBL" id="MLHG01000004">
    <property type="protein sequence ID" value="OOF41736.1"/>
    <property type="molecule type" value="Genomic_DNA"/>
</dbReference>
<comment type="caution">
    <text evidence="1">The sequence shown here is derived from an EMBL/GenBank/DDBJ whole genome shotgun (WGS) entry which is preliminary data.</text>
</comment>
<dbReference type="Proteomes" id="UP000189426">
    <property type="component" value="Unassembled WGS sequence"/>
</dbReference>
<dbReference type="Pfam" id="PF05990">
    <property type="entry name" value="DUF900"/>
    <property type="match status" value="1"/>
</dbReference>
<name>A0A1V3IKB8_9PAST</name>
<evidence type="ECO:0000313" key="1">
    <source>
        <dbReference type="EMBL" id="OOF41736.1"/>
    </source>
</evidence>
<reference evidence="1 2" key="1">
    <citation type="submission" date="2016-10" db="EMBL/GenBank/DDBJ databases">
        <title>Rodentibacter gen. nov. and new species.</title>
        <authorList>
            <person name="Christensen H."/>
        </authorList>
    </citation>
    <scope>NUCLEOTIDE SEQUENCE [LARGE SCALE GENOMIC DNA]</scope>
    <source>
        <strain evidence="1 2">Ppn418</strain>
    </source>
</reference>
<dbReference type="InterPro" id="IPR010297">
    <property type="entry name" value="DUF900_hydrolase"/>
</dbReference>
<evidence type="ECO:0008006" key="3">
    <source>
        <dbReference type="Google" id="ProtNLM"/>
    </source>
</evidence>
<gene>
    <name evidence="1" type="ORF">BKK47_00315</name>
</gene>
<dbReference type="AlphaFoldDB" id="A0A1V3IKB8"/>
<dbReference type="RefSeq" id="WP_077492988.1">
    <property type="nucleotide sequence ID" value="NZ_MLHG01000004.1"/>
</dbReference>
<protein>
    <recommendedName>
        <fullName evidence="3">Alpha/beta hydrolase</fullName>
    </recommendedName>
</protein>
<dbReference type="STRING" id="1908257.BKK47_00315"/>
<proteinExistence type="predicted"/>
<dbReference type="InterPro" id="IPR029058">
    <property type="entry name" value="AB_hydrolase_fold"/>
</dbReference>
<dbReference type="SUPFAM" id="SSF53474">
    <property type="entry name" value="alpha/beta-Hydrolases"/>
    <property type="match status" value="1"/>
</dbReference>
<accession>A0A1V3IKB8</accession>